<evidence type="ECO:0000256" key="2">
    <source>
        <dbReference type="ARBA" id="ARBA00020357"/>
    </source>
</evidence>
<feature type="non-terminal residue" evidence="7">
    <location>
        <position position="965"/>
    </location>
</feature>
<feature type="region of interest" description="Disordered" evidence="5">
    <location>
        <begin position="787"/>
        <end position="922"/>
    </location>
</feature>
<feature type="region of interest" description="Disordered" evidence="5">
    <location>
        <begin position="717"/>
        <end position="746"/>
    </location>
</feature>
<reference evidence="7 8" key="1">
    <citation type="submission" date="2023-04" db="EMBL/GenBank/DDBJ databases">
        <title>Genome of Basidiobolus ranarum AG-B5.</title>
        <authorList>
            <person name="Stajich J.E."/>
            <person name="Carter-House D."/>
            <person name="Gryganskyi A."/>
        </authorList>
    </citation>
    <scope>NUCLEOTIDE SEQUENCE [LARGE SCALE GENOMIC DNA]</scope>
    <source>
        <strain evidence="7 8">AG-B5</strain>
    </source>
</reference>
<dbReference type="Pfam" id="PF00018">
    <property type="entry name" value="SH3_1"/>
    <property type="match status" value="1"/>
</dbReference>
<dbReference type="InterPro" id="IPR036028">
    <property type="entry name" value="SH3-like_dom_sf"/>
</dbReference>
<dbReference type="InterPro" id="IPR011993">
    <property type="entry name" value="PH-like_dom_sf"/>
</dbReference>
<dbReference type="InterPro" id="IPR056996">
    <property type="entry name" value="PH_SLA1"/>
</dbReference>
<dbReference type="EMBL" id="JASJQH010000098">
    <property type="protein sequence ID" value="KAK9767141.1"/>
    <property type="molecule type" value="Genomic_DNA"/>
</dbReference>
<feature type="compositionally biased region" description="Basic and acidic residues" evidence="5">
    <location>
        <begin position="129"/>
        <end position="146"/>
    </location>
</feature>
<dbReference type="Gene3D" id="2.30.30.40">
    <property type="entry name" value="SH3 Domains"/>
    <property type="match status" value="3"/>
</dbReference>
<feature type="compositionally biased region" description="Low complexity" evidence="5">
    <location>
        <begin position="398"/>
        <end position="407"/>
    </location>
</feature>
<dbReference type="Proteomes" id="UP001479436">
    <property type="component" value="Unassembled WGS sequence"/>
</dbReference>
<feature type="region of interest" description="Disordered" evidence="5">
    <location>
        <begin position="121"/>
        <end position="168"/>
    </location>
</feature>
<comment type="similarity">
    <text evidence="1">Belongs to the SLA1 family.</text>
</comment>
<feature type="domain" description="SH3" evidence="6">
    <location>
        <begin position="2"/>
        <end position="68"/>
    </location>
</feature>
<keyword evidence="8" id="KW-1185">Reference proteome</keyword>
<dbReference type="PRINTS" id="PR00452">
    <property type="entry name" value="SH3DOMAIN"/>
</dbReference>
<feature type="region of interest" description="Disordered" evidence="5">
    <location>
        <begin position="934"/>
        <end position="965"/>
    </location>
</feature>
<dbReference type="SMART" id="SM00326">
    <property type="entry name" value="SH3"/>
    <property type="match status" value="3"/>
</dbReference>
<dbReference type="Pfam" id="PF24081">
    <property type="entry name" value="PH_SLA1"/>
    <property type="match status" value="1"/>
</dbReference>
<feature type="compositionally biased region" description="Low complexity" evidence="5">
    <location>
        <begin position="904"/>
        <end position="915"/>
    </location>
</feature>
<feature type="compositionally biased region" description="Low complexity" evidence="5">
    <location>
        <begin position="558"/>
        <end position="574"/>
    </location>
</feature>
<dbReference type="PROSITE" id="PS50002">
    <property type="entry name" value="SH3"/>
    <property type="match status" value="3"/>
</dbReference>
<dbReference type="InterPro" id="IPR007131">
    <property type="entry name" value="SHD1"/>
</dbReference>
<dbReference type="PANTHER" id="PTHR15735">
    <property type="entry name" value="FCH AND DOUBLE SH3 DOMAINS PROTEIN"/>
    <property type="match status" value="1"/>
</dbReference>
<dbReference type="CDD" id="cd22249">
    <property type="entry name" value="UDM1_RNF168_RNF169-like"/>
    <property type="match status" value="1"/>
</dbReference>
<protein>
    <recommendedName>
        <fullName evidence="2">Actin cytoskeleton-regulatory complex protein SLA1</fullName>
    </recommendedName>
</protein>
<dbReference type="SUPFAM" id="SSF50044">
    <property type="entry name" value="SH3-domain"/>
    <property type="match status" value="3"/>
</dbReference>
<feature type="compositionally biased region" description="Polar residues" evidence="5">
    <location>
        <begin position="882"/>
        <end position="903"/>
    </location>
</feature>
<feature type="region of interest" description="Disordered" evidence="5">
    <location>
        <begin position="398"/>
        <end position="542"/>
    </location>
</feature>
<dbReference type="Gene3D" id="2.30.30.700">
    <property type="entry name" value="SLA1 homology domain 1"/>
    <property type="match status" value="1"/>
</dbReference>
<evidence type="ECO:0000256" key="3">
    <source>
        <dbReference type="ARBA" id="ARBA00022443"/>
    </source>
</evidence>
<evidence type="ECO:0000259" key="6">
    <source>
        <dbReference type="PROSITE" id="PS50002"/>
    </source>
</evidence>
<evidence type="ECO:0000313" key="8">
    <source>
        <dbReference type="Proteomes" id="UP001479436"/>
    </source>
</evidence>
<dbReference type="InterPro" id="IPR001452">
    <property type="entry name" value="SH3_domain"/>
</dbReference>
<comment type="caution">
    <text evidence="7">The sequence shown here is derived from an EMBL/GenBank/DDBJ whole genome shotgun (WGS) entry which is preliminary data.</text>
</comment>
<feature type="compositionally biased region" description="Low complexity" evidence="5">
    <location>
        <begin position="417"/>
        <end position="427"/>
    </location>
</feature>
<organism evidence="7 8">
    <name type="scientific">Basidiobolus ranarum</name>
    <dbReference type="NCBI Taxonomy" id="34480"/>
    <lineage>
        <taxon>Eukaryota</taxon>
        <taxon>Fungi</taxon>
        <taxon>Fungi incertae sedis</taxon>
        <taxon>Zoopagomycota</taxon>
        <taxon>Entomophthoromycotina</taxon>
        <taxon>Basidiobolomycetes</taxon>
        <taxon>Basidiobolales</taxon>
        <taxon>Basidiobolaceae</taxon>
        <taxon>Basidiobolus</taxon>
    </lineage>
</organism>
<dbReference type="PANTHER" id="PTHR15735:SF21">
    <property type="entry name" value="PROTEIN NERVOUS WRECK"/>
    <property type="match status" value="1"/>
</dbReference>
<dbReference type="Pfam" id="PF18017">
    <property type="entry name" value="SAM_4"/>
    <property type="match status" value="1"/>
</dbReference>
<sequence length="965" mass="107817">MAYVNVCRAIYDYTAQDDEELSFQENDVLYIKDTSDPEWWIAQEKSPIMEEEGRKGLIPSTYVEELPYIEVVKTVYDYEARTEEELSFGENEIMYVIEKDDPDWALVKLGDKFGFVPSAYLEPAEDGDSQPHELEDSHQGDYHEDAPQPLPPKPIQQTPAEPVKEAARPASLAIAEDMEYWSVSEVDKKKKKKKGKLGISSQAIFFFSETDKTPVRKWSFNDVLNFSCKTKHVYIEFGGADAVSFDFHAGSKSEAEKISKKLTECKAKFFTVAAAPIPQVQEFVAPPPPPAVQNSFAQDAPPEQASSHQNDQYEDPQYQDQYQTSNLEQSEAVDELPEPKLAIALYDFEPQNDDELDLRADEQVWVVDDFSSDEWWRCKIVDEQGNEREGVVPASYLQLDDGYPYDDQQYEQDEYNQQEYEQQQYVDDQQEAYEEKPPLPPMPVQKTADEDIPPPLPPVPIQRFADENTPPPLPPTPTQKYVNDSNPPPLPPLPNARSAPSPTQPDAPPLPPKNASIDPKVKPLPEMPPPLAARPSMQSRKSTDDIPLQMIVNANQTSQPKPRSQSSSKPRPSQVRVWSDRSGSFKVEAEFLGLKDGKIHLHKLNGVKIAVPLEKMSVDDLYFIEEFTGKEVPAAAYEGKITVPKRTSSNQSQFDWRAYFIKAGISTEAASKYSSTFNSERMDMSILPDLNREILKDLHIAEGDIIRILKAVKSMDNSPTSRLKPKRSVSFGETSVIPHPETDHDEELARKIQEEEVHQMRDGSARSQNRLQIEKDEQLARELQARENGAARPAQQPLGLNLSGSSGHKLTRKSTRPTPSKPAPSAITAESVANAQEKLKKATTSQGFDDDAWGPNGSIINPEPPKKEPTKMVAQPVVHSTPIPTTGAFSLETTATPSSPALKSTSSNFTSTWSSAPNSAAMVASPIQKSTPIINSQPFVQQNNFQQSPQVVSPQNNFQQSPQVV</sequence>
<dbReference type="Gene3D" id="2.30.29.30">
    <property type="entry name" value="Pleckstrin-homology domain (PH domain)/Phosphotyrosine-binding domain (PTB)"/>
    <property type="match status" value="1"/>
</dbReference>
<dbReference type="Pfam" id="PF14604">
    <property type="entry name" value="SH3_9"/>
    <property type="match status" value="2"/>
</dbReference>
<accession>A0ABR2X0B5</accession>
<evidence type="ECO:0000256" key="4">
    <source>
        <dbReference type="PROSITE-ProRule" id="PRU00192"/>
    </source>
</evidence>
<keyword evidence="3 4" id="KW-0728">SH3 domain</keyword>
<gene>
    <name evidence="7" type="primary">SLA1</name>
    <name evidence="7" type="ORF">K7432_003266</name>
</gene>
<dbReference type="Gene3D" id="1.10.150.50">
    <property type="entry name" value="Transcription Factor, Ets-1"/>
    <property type="match status" value="1"/>
</dbReference>
<proteinExistence type="inferred from homology"/>
<dbReference type="InterPro" id="IPR013761">
    <property type="entry name" value="SAM/pointed_sf"/>
</dbReference>
<evidence type="ECO:0000256" key="1">
    <source>
        <dbReference type="ARBA" id="ARBA00007948"/>
    </source>
</evidence>
<feature type="domain" description="SH3" evidence="6">
    <location>
        <begin position="337"/>
        <end position="402"/>
    </location>
</feature>
<feature type="compositionally biased region" description="Pro residues" evidence="5">
    <location>
        <begin position="502"/>
        <end position="512"/>
    </location>
</feature>
<name>A0ABR2X0B5_9FUNG</name>
<feature type="region of interest" description="Disordered" evidence="5">
    <location>
        <begin position="554"/>
        <end position="580"/>
    </location>
</feature>
<evidence type="ECO:0000313" key="7">
    <source>
        <dbReference type="EMBL" id="KAK9767141.1"/>
    </source>
</evidence>
<feature type="region of interest" description="Disordered" evidence="5">
    <location>
        <begin position="282"/>
        <end position="333"/>
    </location>
</feature>
<evidence type="ECO:0000256" key="5">
    <source>
        <dbReference type="SAM" id="MobiDB-lite"/>
    </source>
</evidence>
<dbReference type="Pfam" id="PF03983">
    <property type="entry name" value="SHD1"/>
    <property type="match status" value="1"/>
</dbReference>
<feature type="domain" description="SH3" evidence="6">
    <location>
        <begin position="69"/>
        <end position="126"/>
    </location>
</feature>